<dbReference type="InterPro" id="IPR036188">
    <property type="entry name" value="FAD/NAD-bd_sf"/>
</dbReference>
<gene>
    <name evidence="5" type="ORF">C8E83_0388</name>
</gene>
<feature type="domain" description="FAD-binding" evidence="4">
    <location>
        <begin position="17"/>
        <end position="319"/>
    </location>
</feature>
<dbReference type="GO" id="GO:0016709">
    <property type="term" value="F:oxidoreductase activity, acting on paired donors, with incorporation or reduction of molecular oxygen, NAD(P)H as one donor, and incorporation of one atom of oxygen"/>
    <property type="evidence" value="ECO:0007669"/>
    <property type="project" value="UniProtKB-ARBA"/>
</dbReference>
<dbReference type="PRINTS" id="PR00420">
    <property type="entry name" value="RNGMNOXGNASE"/>
</dbReference>
<dbReference type="Gene3D" id="3.40.30.120">
    <property type="match status" value="1"/>
</dbReference>
<organism evidence="5 6">
    <name type="scientific">Frondihabitans australicus</name>
    <dbReference type="NCBI Taxonomy" id="386892"/>
    <lineage>
        <taxon>Bacteria</taxon>
        <taxon>Bacillati</taxon>
        <taxon>Actinomycetota</taxon>
        <taxon>Actinomycetes</taxon>
        <taxon>Micrococcales</taxon>
        <taxon>Microbacteriaceae</taxon>
        <taxon>Frondihabitans</taxon>
    </lineage>
</organism>
<name>A0A495IE67_9MICO</name>
<dbReference type="Pfam" id="PF21274">
    <property type="entry name" value="Rng_hyd_C"/>
    <property type="match status" value="1"/>
</dbReference>
<keyword evidence="2" id="KW-0285">Flavoprotein</keyword>
<evidence type="ECO:0000256" key="3">
    <source>
        <dbReference type="ARBA" id="ARBA00022827"/>
    </source>
</evidence>
<evidence type="ECO:0000313" key="6">
    <source>
        <dbReference type="Proteomes" id="UP000280008"/>
    </source>
</evidence>
<dbReference type="AlphaFoldDB" id="A0A495IE67"/>
<evidence type="ECO:0000313" key="5">
    <source>
        <dbReference type="EMBL" id="RKR73296.1"/>
    </source>
</evidence>
<evidence type="ECO:0000259" key="4">
    <source>
        <dbReference type="Pfam" id="PF01494"/>
    </source>
</evidence>
<dbReference type="PANTHER" id="PTHR43004:SF19">
    <property type="entry name" value="BINDING MONOOXYGENASE, PUTATIVE (JCVI)-RELATED"/>
    <property type="match status" value="1"/>
</dbReference>
<dbReference type="Gene3D" id="3.50.50.60">
    <property type="entry name" value="FAD/NAD(P)-binding domain"/>
    <property type="match status" value="1"/>
</dbReference>
<dbReference type="SUPFAM" id="SSF51905">
    <property type="entry name" value="FAD/NAD(P)-binding domain"/>
    <property type="match status" value="1"/>
</dbReference>
<accession>A0A495IE67</accession>
<sequence>MDQASEFTLVRAGAFSHSPRTVEFFRRWGLVDRIKEEWTFPPEWNQGTLFLTSLVGHRLQGTTTRSFAKPVGTRHSFEDPIRRPQTVLQKVFLEKLASRGVVVSGAQRVTALDDHGDGVVTTVQDESTGQDHAIRSRYVIGADGSRSTVRSLAGITRSGEYATSRHFRVVVRVKGALPERLRPYPSATNIIFNQSYTGFLAAIDATDWRIHVGPFPIDHRPTDDEFLAAGRSAFGFDIDLEVVSITPFFKSTRLADEFVRGRVVLVGDAAHVRAPGGNLGQGFGDVFNLGWKLAAVLRGTGGDELLRSYHDERHRHDGRVSAHALASSIAADDRWARVREVGVPDDADLSAEADGRRASIGAIIANHDGPAIGVDLDERYDSSGVIWYDEGQLESDPEWHPNRYLPEGRPAHRAPNGNIDPYGDTLYNRIGSDTALLVLGRDTSLVEPFHAAARERGIGLDVVYLDESDARHAYGADFALVRPDHHVAWRGNGEGSPDPAAVLDQTYGRVTVAVAAAAV</sequence>
<proteinExistence type="predicted"/>
<evidence type="ECO:0000256" key="2">
    <source>
        <dbReference type="ARBA" id="ARBA00022630"/>
    </source>
</evidence>
<dbReference type="PANTHER" id="PTHR43004">
    <property type="entry name" value="TRK SYSTEM POTASSIUM UPTAKE PROTEIN"/>
    <property type="match status" value="1"/>
</dbReference>
<comment type="cofactor">
    <cofactor evidence="1">
        <name>FAD</name>
        <dbReference type="ChEBI" id="CHEBI:57692"/>
    </cofactor>
</comment>
<dbReference type="Pfam" id="PF01494">
    <property type="entry name" value="FAD_binding_3"/>
    <property type="match status" value="1"/>
</dbReference>
<protein>
    <submittedName>
        <fullName evidence="5">2-polyprenyl-6-methoxyphenol hydroxylase-like FAD-dependent oxidoreductase</fullName>
    </submittedName>
</protein>
<dbReference type="InterPro" id="IPR002938">
    <property type="entry name" value="FAD-bd"/>
</dbReference>
<keyword evidence="6" id="KW-1185">Reference proteome</keyword>
<reference evidence="5 6" key="1">
    <citation type="submission" date="2018-10" db="EMBL/GenBank/DDBJ databases">
        <title>Sequencing the genomes of 1000 actinobacteria strains.</title>
        <authorList>
            <person name="Klenk H.-P."/>
        </authorList>
    </citation>
    <scope>NUCLEOTIDE SEQUENCE [LARGE SCALE GENOMIC DNA]</scope>
    <source>
        <strain evidence="5 6">DSM 17894</strain>
    </source>
</reference>
<comment type="caution">
    <text evidence="5">The sequence shown here is derived from an EMBL/GenBank/DDBJ whole genome shotgun (WGS) entry which is preliminary data.</text>
</comment>
<dbReference type="GO" id="GO:0071949">
    <property type="term" value="F:FAD binding"/>
    <property type="evidence" value="ECO:0007669"/>
    <property type="project" value="InterPro"/>
</dbReference>
<dbReference type="Proteomes" id="UP000280008">
    <property type="component" value="Unassembled WGS sequence"/>
</dbReference>
<evidence type="ECO:0000256" key="1">
    <source>
        <dbReference type="ARBA" id="ARBA00001974"/>
    </source>
</evidence>
<keyword evidence="3" id="KW-0274">FAD</keyword>
<dbReference type="EMBL" id="RBKS01000001">
    <property type="protein sequence ID" value="RKR73296.1"/>
    <property type="molecule type" value="Genomic_DNA"/>
</dbReference>
<dbReference type="InterPro" id="IPR050641">
    <property type="entry name" value="RIFMO-like"/>
</dbReference>
<dbReference type="Gene3D" id="3.30.9.10">
    <property type="entry name" value="D-Amino Acid Oxidase, subunit A, domain 2"/>
    <property type="match status" value="1"/>
</dbReference>